<dbReference type="PATRIC" id="fig|1618677.3.peg.897"/>
<accession>A0A0G0YSR7</accession>
<organism evidence="3 4">
    <name type="scientific">Candidatus Kuenenbacteria bacterium GW2011_GWA2_42_15</name>
    <dbReference type="NCBI Taxonomy" id="1618677"/>
    <lineage>
        <taxon>Bacteria</taxon>
        <taxon>Candidatus Kueneniibacteriota</taxon>
    </lineage>
</organism>
<dbReference type="SUPFAM" id="SSF55874">
    <property type="entry name" value="ATPase domain of HSP90 chaperone/DNA topoisomerase II/histidine kinase"/>
    <property type="match status" value="1"/>
</dbReference>
<comment type="caution">
    <text evidence="3">The sequence shown here is derived from an EMBL/GenBank/DDBJ whole genome shotgun (WGS) entry which is preliminary data.</text>
</comment>
<evidence type="ECO:0000259" key="2">
    <source>
        <dbReference type="Pfam" id="PF14213"/>
    </source>
</evidence>
<proteinExistence type="predicted"/>
<evidence type="ECO:0000313" key="3">
    <source>
        <dbReference type="EMBL" id="KKS39672.1"/>
    </source>
</evidence>
<dbReference type="InterPro" id="IPR036890">
    <property type="entry name" value="HATPase_C_sf"/>
</dbReference>
<feature type="domain" description="Histidine kinase/HSP90-like ATPase" evidence="1">
    <location>
        <begin position="109"/>
        <end position="207"/>
    </location>
</feature>
<dbReference type="InterPro" id="IPR025474">
    <property type="entry name" value="DUF4325"/>
</dbReference>
<dbReference type="InterPro" id="IPR003594">
    <property type="entry name" value="HATPase_dom"/>
</dbReference>
<evidence type="ECO:0008006" key="5">
    <source>
        <dbReference type="Google" id="ProtNLM"/>
    </source>
</evidence>
<dbReference type="Gene3D" id="3.30.565.10">
    <property type="entry name" value="Histidine kinase-like ATPase, C-terminal domain"/>
    <property type="match status" value="1"/>
</dbReference>
<evidence type="ECO:0000259" key="1">
    <source>
        <dbReference type="Pfam" id="PF13581"/>
    </source>
</evidence>
<dbReference type="Gene3D" id="1.10.10.10">
    <property type="entry name" value="Winged helix-like DNA-binding domain superfamily/Winged helix DNA-binding domain"/>
    <property type="match status" value="1"/>
</dbReference>
<feature type="domain" description="DUF4325" evidence="2">
    <location>
        <begin position="278"/>
        <end position="332"/>
    </location>
</feature>
<sequence length="343" mass="39582">MNIEKIILTEITNKKSLRVADIVKITGFSRAYINRFFKKLAEEGKIILIGKASKSSYIKATKESIRRKKNNILEIKMTLMNQNLSEDLILEQIKRESGIFLDIPNNISKIVDYAFTEMLNNAIEHSQSNNIEILIERDEDKIRFDVIDKGIGIFKNIIQKRKLKNNLEAIQELTKGKQTTAPKLHSGEGIFFTSKLGDTLIIQSSNNKLLYNNIVEDVFVYNIKKVIGTRVTFIVSLNSRKKIDSIFREYSSNLYDFTKTEVNVKLYKMAAEYISRSQAKRLTSGLEKFKKIVLDFDKVETVGQGFADEVFRVWQNKYPTIKIEIKNANKNIDFMIARVKGNR</sequence>
<dbReference type="InterPro" id="IPR036388">
    <property type="entry name" value="WH-like_DNA-bd_sf"/>
</dbReference>
<dbReference type="Proteomes" id="UP000034516">
    <property type="component" value="Unassembled WGS sequence"/>
</dbReference>
<dbReference type="Pfam" id="PF13581">
    <property type="entry name" value="HATPase_c_2"/>
    <property type="match status" value="1"/>
</dbReference>
<evidence type="ECO:0000313" key="4">
    <source>
        <dbReference type="Proteomes" id="UP000034516"/>
    </source>
</evidence>
<dbReference type="EMBL" id="LCCW01000059">
    <property type="protein sequence ID" value="KKS39672.1"/>
    <property type="molecule type" value="Genomic_DNA"/>
</dbReference>
<protein>
    <recommendedName>
        <fullName evidence="5">Histidine kinase</fullName>
    </recommendedName>
</protein>
<reference evidence="3 4" key="1">
    <citation type="journal article" date="2015" name="Nature">
        <title>rRNA introns, odd ribosomes, and small enigmatic genomes across a large radiation of phyla.</title>
        <authorList>
            <person name="Brown C.T."/>
            <person name="Hug L.A."/>
            <person name="Thomas B.C."/>
            <person name="Sharon I."/>
            <person name="Castelle C.J."/>
            <person name="Singh A."/>
            <person name="Wilkins M.J."/>
            <person name="Williams K.H."/>
            <person name="Banfield J.F."/>
        </authorList>
    </citation>
    <scope>NUCLEOTIDE SEQUENCE [LARGE SCALE GENOMIC DNA]</scope>
</reference>
<dbReference type="AlphaFoldDB" id="A0A0G0YSR7"/>
<gene>
    <name evidence="3" type="ORF">UV02_C0059G0006</name>
</gene>
<name>A0A0G0YSR7_9BACT</name>
<dbReference type="Pfam" id="PF14213">
    <property type="entry name" value="DUF4325"/>
    <property type="match status" value="1"/>
</dbReference>